<dbReference type="STRING" id="1921510.BSL82_05950"/>
<name>A0A1L3ZTE4_9SPHN</name>
<dbReference type="KEGG" id="sphj:BSL82_05950"/>
<keyword evidence="5" id="KW-1185">Reference proteome</keyword>
<dbReference type="Pfam" id="PF00990">
    <property type="entry name" value="GGDEF"/>
    <property type="match status" value="1"/>
</dbReference>
<dbReference type="AlphaFoldDB" id="A0A1L3ZTE4"/>
<dbReference type="SMART" id="SM00267">
    <property type="entry name" value="GGDEF"/>
    <property type="match status" value="1"/>
</dbReference>
<dbReference type="Gene3D" id="3.30.70.270">
    <property type="match status" value="1"/>
</dbReference>
<dbReference type="InterPro" id="IPR000160">
    <property type="entry name" value="GGDEF_dom"/>
</dbReference>
<dbReference type="CDD" id="cd01949">
    <property type="entry name" value="GGDEF"/>
    <property type="match status" value="1"/>
</dbReference>
<dbReference type="SUPFAM" id="SSF55073">
    <property type="entry name" value="Nucleotide cyclase"/>
    <property type="match status" value="1"/>
</dbReference>
<accession>A0A1L3ZTE4</accession>
<evidence type="ECO:0000313" key="5">
    <source>
        <dbReference type="Proteomes" id="UP000182063"/>
    </source>
</evidence>
<dbReference type="InterPro" id="IPR043128">
    <property type="entry name" value="Rev_trsase/Diguanyl_cyclase"/>
</dbReference>
<gene>
    <name evidence="4" type="ORF">BSL82_05950</name>
</gene>
<evidence type="ECO:0000259" key="3">
    <source>
        <dbReference type="PROSITE" id="PS50887"/>
    </source>
</evidence>
<dbReference type="EMBL" id="CP018221">
    <property type="protein sequence ID" value="API58911.1"/>
    <property type="molecule type" value="Genomic_DNA"/>
</dbReference>
<feature type="domain" description="GGDEF" evidence="3">
    <location>
        <begin position="201"/>
        <end position="336"/>
    </location>
</feature>
<dbReference type="InterPro" id="IPR029787">
    <property type="entry name" value="Nucleotide_cyclase"/>
</dbReference>
<dbReference type="GO" id="GO:0052621">
    <property type="term" value="F:diguanylate cyclase activity"/>
    <property type="evidence" value="ECO:0007669"/>
    <property type="project" value="UniProtKB-EC"/>
</dbReference>
<dbReference type="Proteomes" id="UP000182063">
    <property type="component" value="Chromosome"/>
</dbReference>
<proteinExistence type="predicted"/>
<organism evidence="4 5">
    <name type="scientific">Tardibacter chloracetimidivorans</name>
    <dbReference type="NCBI Taxonomy" id="1921510"/>
    <lineage>
        <taxon>Bacteria</taxon>
        <taxon>Pseudomonadati</taxon>
        <taxon>Pseudomonadota</taxon>
        <taxon>Alphaproteobacteria</taxon>
        <taxon>Sphingomonadales</taxon>
        <taxon>Sphingomonadaceae</taxon>
        <taxon>Tardibacter</taxon>
    </lineage>
</organism>
<dbReference type="InterPro" id="IPR050469">
    <property type="entry name" value="Diguanylate_Cyclase"/>
</dbReference>
<dbReference type="FunFam" id="3.30.70.270:FF:000001">
    <property type="entry name" value="Diguanylate cyclase domain protein"/>
    <property type="match status" value="1"/>
</dbReference>
<evidence type="ECO:0000256" key="2">
    <source>
        <dbReference type="ARBA" id="ARBA00034247"/>
    </source>
</evidence>
<sequence>MRVTDTVETLERVKALMIEGGLPPTPINYDLCYRYVAATDAGFVKAVDAARREGKFNGRTATRLRATFFGQTEEDVLAELMDETKDQLDRIAEHVESSGGDARLYKQALDGSSRSLEKGLDPDTHRALLTKMAAATQAMIEKTSQLEDQLVSSSKEILSLRRDLEKARSESRTDPLTGLPNRKAFNAYLEAQTARALADRKPLTLCFLDIDHFKNFNDRWGHALGDEVLRLVAQSMEHFFHGLGFAARYGGEEFVIVLPGKDLEAAGDIAEQFRDFIGSRTIRSKQRNEDVGKITLSLGVSQMRRDDSLESFIDRADTALYAAKQGGRNQVAIEAPATEVAA</sequence>
<comment type="catalytic activity">
    <reaction evidence="2">
        <text>2 GTP = 3',3'-c-di-GMP + 2 diphosphate</text>
        <dbReference type="Rhea" id="RHEA:24898"/>
        <dbReference type="ChEBI" id="CHEBI:33019"/>
        <dbReference type="ChEBI" id="CHEBI:37565"/>
        <dbReference type="ChEBI" id="CHEBI:58805"/>
        <dbReference type="EC" id="2.7.7.65"/>
    </reaction>
</comment>
<dbReference type="NCBIfam" id="TIGR00254">
    <property type="entry name" value="GGDEF"/>
    <property type="match status" value="1"/>
</dbReference>
<dbReference type="PANTHER" id="PTHR45138:SF9">
    <property type="entry name" value="DIGUANYLATE CYCLASE DGCM-RELATED"/>
    <property type="match status" value="1"/>
</dbReference>
<evidence type="ECO:0000256" key="1">
    <source>
        <dbReference type="ARBA" id="ARBA00012528"/>
    </source>
</evidence>
<dbReference type="PANTHER" id="PTHR45138">
    <property type="entry name" value="REGULATORY COMPONENTS OF SENSORY TRANSDUCTION SYSTEM"/>
    <property type="match status" value="1"/>
</dbReference>
<protein>
    <recommendedName>
        <fullName evidence="1">diguanylate cyclase</fullName>
        <ecNumber evidence="1">2.7.7.65</ecNumber>
    </recommendedName>
</protein>
<evidence type="ECO:0000313" key="4">
    <source>
        <dbReference type="EMBL" id="API58911.1"/>
    </source>
</evidence>
<dbReference type="PROSITE" id="PS50887">
    <property type="entry name" value="GGDEF"/>
    <property type="match status" value="1"/>
</dbReference>
<dbReference type="EC" id="2.7.7.65" evidence="1"/>
<reference evidence="5" key="1">
    <citation type="submission" date="2016-11" db="EMBL/GenBank/DDBJ databases">
        <title>Complete Genome Sequence of alachlor-degrading Sphingomonas sp. strain JJ-A5.</title>
        <authorList>
            <person name="Lee H."/>
            <person name="Ka J.-O."/>
        </authorList>
    </citation>
    <scope>NUCLEOTIDE SEQUENCE [LARGE SCALE GENOMIC DNA]</scope>
    <source>
        <strain evidence="5">JJ-A5</strain>
    </source>
</reference>